<dbReference type="OMA" id="PSTHDFN"/>
<evidence type="ECO:0000259" key="2">
    <source>
        <dbReference type="Pfam" id="PF09843"/>
    </source>
</evidence>
<dbReference type="Proteomes" id="UP000646844">
    <property type="component" value="Unassembled WGS sequence"/>
</dbReference>
<reference evidence="3" key="1">
    <citation type="journal article" date="2020" name="bioRxiv">
        <title>A rank-normalized archaeal taxonomy based on genome phylogeny resolves widespread incomplete and uneven classifications.</title>
        <authorList>
            <person name="Rinke C."/>
            <person name="Chuvochina M."/>
            <person name="Mussig A.J."/>
            <person name="Chaumeil P.-A."/>
            <person name="Waite D.W."/>
            <person name="Whitman W.B."/>
            <person name="Parks D.H."/>
            <person name="Hugenholtz P."/>
        </authorList>
    </citation>
    <scope>NUCLEOTIDE SEQUENCE</scope>
    <source>
        <strain evidence="3">UBA8838</strain>
    </source>
</reference>
<dbReference type="GeneID" id="1458438"/>
<keyword evidence="1" id="KW-1133">Transmembrane helix</keyword>
<comment type="caution">
    <text evidence="3">The sequence shown here is derived from an EMBL/GenBank/DDBJ whole genome shotgun (WGS) entry which is preliminary data.</text>
</comment>
<dbReference type="AlphaFoldDB" id="A0A832WRV8"/>
<feature type="transmembrane region" description="Helical" evidence="1">
    <location>
        <begin position="115"/>
        <end position="148"/>
    </location>
</feature>
<dbReference type="Pfam" id="PF09843">
    <property type="entry name" value="DUF2070"/>
    <property type="match status" value="1"/>
</dbReference>
<dbReference type="EMBL" id="DUJO01000051">
    <property type="protein sequence ID" value="HII74812.1"/>
    <property type="molecule type" value="Genomic_DNA"/>
</dbReference>
<feature type="domain" description="DUF2070" evidence="2">
    <location>
        <begin position="8"/>
        <end position="520"/>
    </location>
</feature>
<feature type="transmembrane region" description="Helical" evidence="1">
    <location>
        <begin position="510"/>
        <end position="531"/>
    </location>
</feature>
<evidence type="ECO:0000256" key="1">
    <source>
        <dbReference type="SAM" id="Phobius"/>
    </source>
</evidence>
<feature type="transmembrane region" description="Helical" evidence="1">
    <location>
        <begin position="68"/>
        <end position="91"/>
    </location>
</feature>
<name>A0A832WRV8_9CREN</name>
<proteinExistence type="predicted"/>
<feature type="transmembrane region" description="Helical" evidence="1">
    <location>
        <begin position="42"/>
        <end position="61"/>
    </location>
</feature>
<evidence type="ECO:0000313" key="3">
    <source>
        <dbReference type="EMBL" id="HII74812.1"/>
    </source>
</evidence>
<organism evidence="3 4">
    <name type="scientific">Sulfurisphaera tokodaii</name>
    <dbReference type="NCBI Taxonomy" id="111955"/>
    <lineage>
        <taxon>Archaea</taxon>
        <taxon>Thermoproteota</taxon>
        <taxon>Thermoprotei</taxon>
        <taxon>Sulfolobales</taxon>
        <taxon>Sulfolobaceae</taxon>
        <taxon>Sulfurisphaera</taxon>
    </lineage>
</organism>
<accession>A0A832WRV8</accession>
<dbReference type="RefSeq" id="WP_010978471.1">
    <property type="nucleotide sequence ID" value="NZ_BAABQO010000011.1"/>
</dbReference>
<sequence length="533" mass="60462">MDSEAITRKYYSKLKSLPDMKILSGLATFESAIVIIRSIEIGLLYLVSFIIYFALLSILFITEKKLIFFFIDLTAFFYIIFSYIIIGYYYYALTLFSPLIGYTLLPRTSELKSSLIILAINFASIAFHITYLNVIYIVMISLVFYYYIHLINKKGEKITGIKSLQILRPFLANIIKKDSKQLEKFLQDISIKSTIHIGIFKVNNIYFVLPKIHYGISGDIGSSKFIYQLESENPNNLIFHGPGSHEIDLATSTQSKAIAKLISDEEKKADNWVSLKFYGIKEWTCGEFSGVTLDFGDKSLSFVQRPNYGIDDLPLKLWNFIVNSGNYIVDCHNEYLERELPSNTDSCITNGILKSIKEKGEEKPFIVGYAEDKVKDCEGLCDNRIRVTYISDGEKDLSIIYIYSNNADPNLTVKIREKLKGVVNYPILVTPDDHSCTGTVFGDLYIPAQPCEQLVEKALELTLKAKSQALKTTISFKGIEIKGVKILGSIISLMVNALEEVGGYTMKTFWIPLVTPFILTIIFILLTNVHIKF</sequence>
<gene>
    <name evidence="3" type="ORF">HA332_10645</name>
</gene>
<evidence type="ECO:0000313" key="4">
    <source>
        <dbReference type="Proteomes" id="UP000646844"/>
    </source>
</evidence>
<dbReference type="InterPro" id="IPR019204">
    <property type="entry name" value="DUF2070_membrane"/>
</dbReference>
<protein>
    <submittedName>
        <fullName evidence="3">DUF2070 family protein</fullName>
    </submittedName>
</protein>
<keyword evidence="1" id="KW-0812">Transmembrane</keyword>
<keyword evidence="1" id="KW-0472">Membrane</keyword>